<name>A0A840PJK7_9ACTN</name>
<keyword evidence="11" id="KW-0813">Transport</keyword>
<dbReference type="InterPro" id="IPR000971">
    <property type="entry name" value="Globin"/>
</dbReference>
<dbReference type="GO" id="GO:0019825">
    <property type="term" value="F:oxygen binding"/>
    <property type="evidence" value="ECO:0007669"/>
    <property type="project" value="InterPro"/>
</dbReference>
<dbReference type="CDD" id="cd19753">
    <property type="entry name" value="Mb-like_oxidoreductase"/>
    <property type="match status" value="1"/>
</dbReference>
<dbReference type="InterPro" id="IPR008333">
    <property type="entry name" value="Cbr1-like_FAD-bd_dom"/>
</dbReference>
<dbReference type="InterPro" id="IPR050415">
    <property type="entry name" value="MRET"/>
</dbReference>
<keyword evidence="8" id="KW-0520">NAD</keyword>
<dbReference type="GO" id="GO:0008941">
    <property type="term" value="F:nitric oxide dioxygenase NAD(P)H activity"/>
    <property type="evidence" value="ECO:0007669"/>
    <property type="project" value="UniProtKB-EC"/>
</dbReference>
<evidence type="ECO:0000256" key="3">
    <source>
        <dbReference type="ARBA" id="ARBA00006401"/>
    </source>
</evidence>
<comment type="caution">
    <text evidence="15">The sequence shown here is derived from an EMBL/GenBank/DDBJ whole genome shotgun (WGS) entry which is preliminary data.</text>
</comment>
<keyword evidence="11" id="KW-0408">Iron</keyword>
<dbReference type="Pfam" id="PF00970">
    <property type="entry name" value="FAD_binding_6"/>
    <property type="match status" value="1"/>
</dbReference>
<dbReference type="EC" id="1.14.12.17" evidence="4"/>
<keyword evidence="5" id="KW-0001">2Fe-2S</keyword>
<accession>A0A840PJK7</accession>
<evidence type="ECO:0000256" key="4">
    <source>
        <dbReference type="ARBA" id="ARBA00012229"/>
    </source>
</evidence>
<reference evidence="15 16" key="1">
    <citation type="submission" date="2020-08" db="EMBL/GenBank/DDBJ databases">
        <title>Genomic Encyclopedia of Type Strains, Phase IV (KMG-IV): sequencing the most valuable type-strain genomes for metagenomic binning, comparative biology and taxonomic classification.</title>
        <authorList>
            <person name="Goeker M."/>
        </authorList>
    </citation>
    <scope>NUCLEOTIDE SEQUENCE [LARGE SCALE GENOMIC DNA]</scope>
    <source>
        <strain evidence="15 16">DSM 45615</strain>
    </source>
</reference>
<evidence type="ECO:0000313" key="16">
    <source>
        <dbReference type="Proteomes" id="UP000578449"/>
    </source>
</evidence>
<dbReference type="PANTHER" id="PTHR47354:SF5">
    <property type="entry name" value="PROTEIN RFBI"/>
    <property type="match status" value="1"/>
</dbReference>
<dbReference type="Pfam" id="PF00175">
    <property type="entry name" value="NAD_binding_1"/>
    <property type="match status" value="1"/>
</dbReference>
<evidence type="ECO:0000313" key="15">
    <source>
        <dbReference type="EMBL" id="MBB5139149.1"/>
    </source>
</evidence>
<keyword evidence="11" id="KW-0349">Heme</keyword>
<evidence type="ECO:0000256" key="10">
    <source>
        <dbReference type="ARBA" id="ARBA00049433"/>
    </source>
</evidence>
<dbReference type="PANTHER" id="PTHR47354">
    <property type="entry name" value="NADH OXIDOREDUCTASE HCR"/>
    <property type="match status" value="1"/>
</dbReference>
<comment type="catalytic activity">
    <reaction evidence="10">
        <text>2 nitric oxide + NADPH + 2 O2 = 2 nitrate + NADP(+) + H(+)</text>
        <dbReference type="Rhea" id="RHEA:19465"/>
        <dbReference type="ChEBI" id="CHEBI:15378"/>
        <dbReference type="ChEBI" id="CHEBI:15379"/>
        <dbReference type="ChEBI" id="CHEBI:16480"/>
        <dbReference type="ChEBI" id="CHEBI:17632"/>
        <dbReference type="ChEBI" id="CHEBI:57783"/>
        <dbReference type="ChEBI" id="CHEBI:58349"/>
        <dbReference type="EC" id="1.14.12.17"/>
    </reaction>
</comment>
<evidence type="ECO:0000256" key="1">
    <source>
        <dbReference type="ARBA" id="ARBA00001970"/>
    </source>
</evidence>
<feature type="domain" description="Globin" evidence="13">
    <location>
        <begin position="2"/>
        <end position="136"/>
    </location>
</feature>
<evidence type="ECO:0000256" key="11">
    <source>
        <dbReference type="RuleBase" id="RU000356"/>
    </source>
</evidence>
<dbReference type="InterPro" id="IPR012292">
    <property type="entry name" value="Globin/Proto"/>
</dbReference>
<evidence type="ECO:0000256" key="6">
    <source>
        <dbReference type="ARBA" id="ARBA00022857"/>
    </source>
</evidence>
<comment type="cofactor">
    <cofactor evidence="1">
        <name>heme b</name>
        <dbReference type="ChEBI" id="CHEBI:60344"/>
    </cofactor>
</comment>
<dbReference type="RefSeq" id="WP_185055979.1">
    <property type="nucleotide sequence ID" value="NZ_BAABIX010000016.1"/>
</dbReference>
<dbReference type="InterPro" id="IPR001709">
    <property type="entry name" value="Flavoprot_Pyr_Nucl_cyt_Rdtase"/>
</dbReference>
<dbReference type="Gene3D" id="1.10.490.10">
    <property type="entry name" value="Globins"/>
    <property type="match status" value="1"/>
</dbReference>
<feature type="domain" description="FAD-binding FR-type" evidence="14">
    <location>
        <begin position="143"/>
        <end position="243"/>
    </location>
</feature>
<evidence type="ECO:0000256" key="8">
    <source>
        <dbReference type="ARBA" id="ARBA00023027"/>
    </source>
</evidence>
<dbReference type="InterPro" id="IPR017938">
    <property type="entry name" value="Riboflavin_synthase-like_b-brl"/>
</dbReference>
<evidence type="ECO:0000256" key="9">
    <source>
        <dbReference type="ARBA" id="ARBA00048649"/>
    </source>
</evidence>
<dbReference type="InterPro" id="IPR009050">
    <property type="entry name" value="Globin-like_sf"/>
</dbReference>
<evidence type="ECO:0000256" key="7">
    <source>
        <dbReference type="ARBA" id="ARBA00023014"/>
    </source>
</evidence>
<comment type="similarity">
    <text evidence="11">Belongs to the globin family.</text>
</comment>
<dbReference type="Gene3D" id="3.40.50.80">
    <property type="entry name" value="Nucleotide-binding domain of ferredoxin-NADP reductase (FNR) module"/>
    <property type="match status" value="1"/>
</dbReference>
<keyword evidence="11" id="KW-0479">Metal-binding</keyword>
<dbReference type="InterPro" id="IPR017927">
    <property type="entry name" value="FAD-bd_FR_type"/>
</dbReference>
<feature type="region of interest" description="Disordered" evidence="12">
    <location>
        <begin position="367"/>
        <end position="386"/>
    </location>
</feature>
<evidence type="ECO:0000259" key="14">
    <source>
        <dbReference type="PROSITE" id="PS51384"/>
    </source>
</evidence>
<dbReference type="Proteomes" id="UP000578449">
    <property type="component" value="Unassembled WGS sequence"/>
</dbReference>
<organism evidence="15 16">
    <name type="scientific">Thermocatellispora tengchongensis</name>
    <dbReference type="NCBI Taxonomy" id="1073253"/>
    <lineage>
        <taxon>Bacteria</taxon>
        <taxon>Bacillati</taxon>
        <taxon>Actinomycetota</taxon>
        <taxon>Actinomycetes</taxon>
        <taxon>Streptosporangiales</taxon>
        <taxon>Streptosporangiaceae</taxon>
        <taxon>Thermocatellispora</taxon>
    </lineage>
</organism>
<dbReference type="Pfam" id="PF00042">
    <property type="entry name" value="Globin"/>
    <property type="match status" value="1"/>
</dbReference>
<proteinExistence type="inferred from homology"/>
<dbReference type="Gene3D" id="2.40.30.10">
    <property type="entry name" value="Translation factors"/>
    <property type="match status" value="1"/>
</dbReference>
<comment type="catalytic activity">
    <reaction evidence="9">
        <text>2 nitric oxide + NADH + 2 O2 = 2 nitrate + NAD(+) + H(+)</text>
        <dbReference type="Rhea" id="RHEA:19469"/>
        <dbReference type="ChEBI" id="CHEBI:15378"/>
        <dbReference type="ChEBI" id="CHEBI:15379"/>
        <dbReference type="ChEBI" id="CHEBI:16480"/>
        <dbReference type="ChEBI" id="CHEBI:17632"/>
        <dbReference type="ChEBI" id="CHEBI:57540"/>
        <dbReference type="ChEBI" id="CHEBI:57945"/>
        <dbReference type="EC" id="1.14.12.17"/>
    </reaction>
</comment>
<dbReference type="PRINTS" id="PR00371">
    <property type="entry name" value="FPNCR"/>
</dbReference>
<dbReference type="PRINTS" id="PR00410">
    <property type="entry name" value="PHEHYDRXLASE"/>
</dbReference>
<keyword evidence="11" id="KW-0561">Oxygen transport</keyword>
<protein>
    <recommendedName>
        <fullName evidence="4">nitric oxide dioxygenase</fullName>
        <ecNumber evidence="4">1.14.12.17</ecNumber>
    </recommendedName>
</protein>
<dbReference type="PROSITE" id="PS01033">
    <property type="entry name" value="GLOBIN"/>
    <property type="match status" value="1"/>
</dbReference>
<evidence type="ECO:0000256" key="2">
    <source>
        <dbReference type="ARBA" id="ARBA00001974"/>
    </source>
</evidence>
<gene>
    <name evidence="15" type="ORF">HNP84_008912</name>
</gene>
<dbReference type="CDD" id="cd06187">
    <property type="entry name" value="O2ase_reductase_like"/>
    <property type="match status" value="1"/>
</dbReference>
<keyword evidence="16" id="KW-1185">Reference proteome</keyword>
<dbReference type="SUPFAM" id="SSF46458">
    <property type="entry name" value="Globin-like"/>
    <property type="match status" value="1"/>
</dbReference>
<dbReference type="GO" id="GO:0005344">
    <property type="term" value="F:oxygen carrier activity"/>
    <property type="evidence" value="ECO:0007669"/>
    <property type="project" value="UniProtKB-KW"/>
</dbReference>
<dbReference type="GO" id="GO:0020037">
    <property type="term" value="F:heme binding"/>
    <property type="evidence" value="ECO:0007669"/>
    <property type="project" value="InterPro"/>
</dbReference>
<dbReference type="PROSITE" id="PS51384">
    <property type="entry name" value="FAD_FR"/>
    <property type="match status" value="1"/>
</dbReference>
<comment type="similarity">
    <text evidence="3">In the C-terminal section; belongs to the flavoprotein pyridine nucleotide cytochrome reductase family.</text>
</comment>
<evidence type="ECO:0000259" key="13">
    <source>
        <dbReference type="PROSITE" id="PS01033"/>
    </source>
</evidence>
<dbReference type="InterPro" id="IPR039261">
    <property type="entry name" value="FNR_nucleotide-bd"/>
</dbReference>
<comment type="cofactor">
    <cofactor evidence="2">
        <name>FAD</name>
        <dbReference type="ChEBI" id="CHEBI:57692"/>
    </cofactor>
</comment>
<keyword evidence="6" id="KW-0521">NADP</keyword>
<dbReference type="InterPro" id="IPR001433">
    <property type="entry name" value="OxRdtase_FAD/NAD-bd"/>
</dbReference>
<keyword evidence="7" id="KW-0411">Iron-sulfur</keyword>
<dbReference type="EMBL" id="JACHGN010000027">
    <property type="protein sequence ID" value="MBB5139149.1"/>
    <property type="molecule type" value="Genomic_DNA"/>
</dbReference>
<dbReference type="SUPFAM" id="SSF52343">
    <property type="entry name" value="Ferredoxin reductase-like, C-terminal NADP-linked domain"/>
    <property type="match status" value="1"/>
</dbReference>
<evidence type="ECO:0000256" key="12">
    <source>
        <dbReference type="SAM" id="MobiDB-lite"/>
    </source>
</evidence>
<dbReference type="AlphaFoldDB" id="A0A840PJK7"/>
<sequence length="386" mass="41993">MSDTGVDIAAIRQGWALVEGRAERVAADFYGMLFSRYPRVREMFPAAMDAQRDRLLRALTQVVLNLEDGAGLREYLGQLGRDHRKYGVLPEHYALLGTCLIGAMRANAGGAWTAAHTAAWAAAYDLIAGIMVEAAERDALTTPPCWEAEVVGHDLRADDLVVIHVRPSAPYPFQAGQYATLQTPHWPRVWRPYSIANPPRADNLLSFHVRVVPGGWVSTALAYHTRIGDTLLLGPPRGSMVLGPGGASHLLLVAGGTGLAPLKAIVEETAWMPDRPSVDLIHGVRLRKQAYDLPDLLRLRQRHGRMRFVLAVSDDPAHGPRESVADAVARHRVDAGGEVFVCGSPGMVRASTERLLGLGVPPQRIHTESVDPSGLVLPPVSPYSRR</sequence>
<evidence type="ECO:0000256" key="5">
    <source>
        <dbReference type="ARBA" id="ARBA00022714"/>
    </source>
</evidence>
<dbReference type="GO" id="GO:0051537">
    <property type="term" value="F:2 iron, 2 sulfur cluster binding"/>
    <property type="evidence" value="ECO:0007669"/>
    <property type="project" value="UniProtKB-KW"/>
</dbReference>
<dbReference type="SUPFAM" id="SSF63380">
    <property type="entry name" value="Riboflavin synthase domain-like"/>
    <property type="match status" value="1"/>
</dbReference>